<name>A0A1D8IPW8_9GAMM</name>
<reference evidence="2" key="1">
    <citation type="submission" date="2016-09" db="EMBL/GenBank/DDBJ databases">
        <title>Acidihalobacter prosperus F5.</title>
        <authorList>
            <person name="Khaleque H.N."/>
            <person name="Ramsay J.P."/>
            <person name="Kaksonen A.H."/>
            <person name="Boxall N.J."/>
            <person name="Watkin E.L.J."/>
        </authorList>
    </citation>
    <scope>NUCLEOTIDE SEQUENCE [LARGE SCALE GENOMIC DNA]</scope>
    <source>
        <strain evidence="2">F5</strain>
    </source>
</reference>
<accession>A0A1D8IPW8</accession>
<sequence>MDLPGTGQPPNTGTPIEKRISLKTRDGERVSLDVNIADTNGRQSALEYLEHLDEAIRRKLGDTPVFAGFTAPDPFDQTRIEAIIVHIASFHDATFGTFNPRTSLPEDERNEFVELFLLACASVLEGRQIVIDLAKGRVNRDLSLD</sequence>
<organism evidence="1 2">
    <name type="scientific">Acidihalobacter yilgarnensis</name>
    <dbReference type="NCBI Taxonomy" id="2819280"/>
    <lineage>
        <taxon>Bacteria</taxon>
        <taxon>Pseudomonadati</taxon>
        <taxon>Pseudomonadota</taxon>
        <taxon>Gammaproteobacteria</taxon>
        <taxon>Chromatiales</taxon>
        <taxon>Ectothiorhodospiraceae</taxon>
        <taxon>Acidihalobacter</taxon>
    </lineage>
</organism>
<dbReference type="Proteomes" id="UP000095401">
    <property type="component" value="Chromosome"/>
</dbReference>
<proteinExistence type="predicted"/>
<dbReference type="EMBL" id="CP017415">
    <property type="protein sequence ID" value="AOU98503.1"/>
    <property type="molecule type" value="Genomic_DNA"/>
</dbReference>
<dbReference type="RefSeq" id="WP_070078863.1">
    <property type="nucleotide sequence ID" value="NZ_CP017415.1"/>
</dbReference>
<evidence type="ECO:0000313" key="1">
    <source>
        <dbReference type="EMBL" id="AOU98503.1"/>
    </source>
</evidence>
<gene>
    <name evidence="1" type="ORF">BI364_11555</name>
</gene>
<evidence type="ECO:0000313" key="2">
    <source>
        <dbReference type="Proteomes" id="UP000095401"/>
    </source>
</evidence>
<dbReference type="AlphaFoldDB" id="A0A1D8IPW8"/>
<dbReference type="KEGG" id="aprs:BI364_11555"/>
<protein>
    <submittedName>
        <fullName evidence="1">Uncharacterized protein</fullName>
    </submittedName>
</protein>
<keyword evidence="2" id="KW-1185">Reference proteome</keyword>